<evidence type="ECO:0000256" key="1">
    <source>
        <dbReference type="ARBA" id="ARBA00006336"/>
    </source>
</evidence>
<dbReference type="EMBL" id="JAFBEI010000044">
    <property type="protein sequence ID" value="MBM7636941.1"/>
    <property type="molecule type" value="Genomic_DNA"/>
</dbReference>
<dbReference type="InterPro" id="IPR036380">
    <property type="entry name" value="Isochorismatase-like_sf"/>
</dbReference>
<dbReference type="Proteomes" id="UP000809081">
    <property type="component" value="Unassembled WGS sequence"/>
</dbReference>
<comment type="similarity">
    <text evidence="1">Belongs to the isochorismatase family.</text>
</comment>
<organism evidence="4 5">
    <name type="scientific">Streptococcus saliviloxodontae</name>
    <dbReference type="NCBI Taxonomy" id="1349416"/>
    <lineage>
        <taxon>Bacteria</taxon>
        <taxon>Bacillati</taxon>
        <taxon>Bacillota</taxon>
        <taxon>Bacilli</taxon>
        <taxon>Lactobacillales</taxon>
        <taxon>Streptococcaceae</taxon>
        <taxon>Streptococcus</taxon>
    </lineage>
</organism>
<evidence type="ECO:0000313" key="4">
    <source>
        <dbReference type="EMBL" id="MBM7636941.1"/>
    </source>
</evidence>
<accession>A0ABS2PNI8</accession>
<dbReference type="SUPFAM" id="SSF52499">
    <property type="entry name" value="Isochorismatase-like hydrolases"/>
    <property type="match status" value="1"/>
</dbReference>
<dbReference type="InterPro" id="IPR050272">
    <property type="entry name" value="Isochorismatase-like_hydrls"/>
</dbReference>
<evidence type="ECO:0000256" key="2">
    <source>
        <dbReference type="ARBA" id="ARBA00022801"/>
    </source>
</evidence>
<name>A0ABS2PNI8_9STRE</name>
<dbReference type="PANTHER" id="PTHR43540">
    <property type="entry name" value="PEROXYUREIDOACRYLATE/UREIDOACRYLATE AMIDOHYDROLASE-RELATED"/>
    <property type="match status" value="1"/>
</dbReference>
<gene>
    <name evidence="4" type="ORF">JOC31_001770</name>
</gene>
<evidence type="ECO:0000313" key="5">
    <source>
        <dbReference type="Proteomes" id="UP000809081"/>
    </source>
</evidence>
<comment type="caution">
    <text evidence="4">The sequence shown here is derived from an EMBL/GenBank/DDBJ whole genome shotgun (WGS) entry which is preliminary data.</text>
</comment>
<dbReference type="PANTHER" id="PTHR43540:SF14">
    <property type="entry name" value="ISOCHORISMATASE"/>
    <property type="match status" value="1"/>
</dbReference>
<reference evidence="4 5" key="1">
    <citation type="submission" date="2021-01" db="EMBL/GenBank/DDBJ databases">
        <title>Genomic Encyclopedia of Type Strains, Phase IV (KMG-IV): sequencing the most valuable type-strain genomes for metagenomic binning, comparative biology and taxonomic classification.</title>
        <authorList>
            <person name="Goeker M."/>
        </authorList>
    </citation>
    <scope>NUCLEOTIDE SEQUENCE [LARGE SCALE GENOMIC DNA]</scope>
    <source>
        <strain evidence="4 5">DSM 27513</strain>
    </source>
</reference>
<sequence>MTRALLVVDIQQGLIDLKPTNTEVYLTKVNQAISHFRDSKEEVIFVQHTEKEGLLALNSPNWQLYAGLDVQPQDTRIQKYFNSAFRRTNLEDYLNKQGIDHLVVCGMQVEYCLNATLTVGFEKEIKLTILADAVTTFDRATISGQEIIDFYTQTIWPNFGNLISVDQL</sequence>
<dbReference type="CDD" id="cd01014">
    <property type="entry name" value="nicotinamidase_related"/>
    <property type="match status" value="1"/>
</dbReference>
<dbReference type="InterPro" id="IPR000868">
    <property type="entry name" value="Isochorismatase-like_dom"/>
</dbReference>
<protein>
    <submittedName>
        <fullName evidence="4">Nicotinamidase-related amidase</fullName>
    </submittedName>
</protein>
<dbReference type="RefSeq" id="WP_205017800.1">
    <property type="nucleotide sequence ID" value="NZ_JAFBEI010000044.1"/>
</dbReference>
<keyword evidence="2" id="KW-0378">Hydrolase</keyword>
<dbReference type="Pfam" id="PF00857">
    <property type="entry name" value="Isochorismatase"/>
    <property type="match status" value="1"/>
</dbReference>
<proteinExistence type="inferred from homology"/>
<dbReference type="Gene3D" id="3.40.50.850">
    <property type="entry name" value="Isochorismatase-like"/>
    <property type="match status" value="1"/>
</dbReference>
<evidence type="ECO:0000259" key="3">
    <source>
        <dbReference type="Pfam" id="PF00857"/>
    </source>
</evidence>
<feature type="domain" description="Isochorismatase-like" evidence="3">
    <location>
        <begin position="4"/>
        <end position="140"/>
    </location>
</feature>
<keyword evidence="5" id="KW-1185">Reference proteome</keyword>